<protein>
    <recommendedName>
        <fullName evidence="5">SWIM-type domain-containing protein</fullName>
    </recommendedName>
</protein>
<evidence type="ECO:0000256" key="4">
    <source>
        <dbReference type="PROSITE-ProRule" id="PRU00325"/>
    </source>
</evidence>
<feature type="domain" description="SWIM-type" evidence="5">
    <location>
        <begin position="24"/>
        <end position="56"/>
    </location>
</feature>
<dbReference type="SMART" id="SM00575">
    <property type="entry name" value="ZnF_PMZ"/>
    <property type="match status" value="1"/>
</dbReference>
<dbReference type="Pfam" id="PF04434">
    <property type="entry name" value="SWIM"/>
    <property type="match status" value="1"/>
</dbReference>
<gene>
    <name evidence="6" type="ORF">DVH24_031844</name>
</gene>
<dbReference type="AlphaFoldDB" id="A0A498J4D5"/>
<reference evidence="6 7" key="1">
    <citation type="submission" date="2018-10" db="EMBL/GenBank/DDBJ databases">
        <title>A high-quality apple genome assembly.</title>
        <authorList>
            <person name="Hu J."/>
        </authorList>
    </citation>
    <scope>NUCLEOTIDE SEQUENCE [LARGE SCALE GENOMIC DNA]</scope>
    <source>
        <strain evidence="7">cv. HFTH1</strain>
        <tissue evidence="6">Young leaf</tissue>
    </source>
</reference>
<keyword evidence="1" id="KW-0479">Metal-binding</keyword>
<keyword evidence="7" id="KW-1185">Reference proteome</keyword>
<keyword evidence="3" id="KW-0862">Zinc</keyword>
<evidence type="ECO:0000256" key="1">
    <source>
        <dbReference type="ARBA" id="ARBA00022723"/>
    </source>
</evidence>
<evidence type="ECO:0000313" key="7">
    <source>
        <dbReference type="Proteomes" id="UP000290289"/>
    </source>
</evidence>
<sequence>MSALHASYAGEGKYQVNHLHGGMYAVDLEGHTCSCRKWDLCGIPCPHAITAIGKKEHNPLVYVHSCYKRPSYGL</sequence>
<organism evidence="6 7">
    <name type="scientific">Malus domestica</name>
    <name type="common">Apple</name>
    <name type="synonym">Pyrus malus</name>
    <dbReference type="NCBI Taxonomy" id="3750"/>
    <lineage>
        <taxon>Eukaryota</taxon>
        <taxon>Viridiplantae</taxon>
        <taxon>Streptophyta</taxon>
        <taxon>Embryophyta</taxon>
        <taxon>Tracheophyta</taxon>
        <taxon>Spermatophyta</taxon>
        <taxon>Magnoliopsida</taxon>
        <taxon>eudicotyledons</taxon>
        <taxon>Gunneridae</taxon>
        <taxon>Pentapetalae</taxon>
        <taxon>rosids</taxon>
        <taxon>fabids</taxon>
        <taxon>Rosales</taxon>
        <taxon>Rosaceae</taxon>
        <taxon>Amygdaloideae</taxon>
        <taxon>Maleae</taxon>
        <taxon>Malus</taxon>
    </lineage>
</organism>
<dbReference type="InterPro" id="IPR006564">
    <property type="entry name" value="Znf_PMZ"/>
</dbReference>
<proteinExistence type="predicted"/>
<dbReference type="GO" id="GO:0008270">
    <property type="term" value="F:zinc ion binding"/>
    <property type="evidence" value="ECO:0007669"/>
    <property type="project" value="UniProtKB-KW"/>
</dbReference>
<evidence type="ECO:0000259" key="5">
    <source>
        <dbReference type="PROSITE" id="PS50966"/>
    </source>
</evidence>
<keyword evidence="2 4" id="KW-0863">Zinc-finger</keyword>
<name>A0A498J4D5_MALDO</name>
<dbReference type="EMBL" id="RDQH01000335">
    <property type="protein sequence ID" value="RXH89487.1"/>
    <property type="molecule type" value="Genomic_DNA"/>
</dbReference>
<dbReference type="Proteomes" id="UP000290289">
    <property type="component" value="Chromosome 9"/>
</dbReference>
<comment type="caution">
    <text evidence="6">The sequence shown here is derived from an EMBL/GenBank/DDBJ whole genome shotgun (WGS) entry which is preliminary data.</text>
</comment>
<evidence type="ECO:0000313" key="6">
    <source>
        <dbReference type="EMBL" id="RXH89487.1"/>
    </source>
</evidence>
<dbReference type="PROSITE" id="PS50966">
    <property type="entry name" value="ZF_SWIM"/>
    <property type="match status" value="1"/>
</dbReference>
<dbReference type="PANTHER" id="PTHR31973">
    <property type="entry name" value="POLYPROTEIN, PUTATIVE-RELATED"/>
    <property type="match status" value="1"/>
</dbReference>
<evidence type="ECO:0000256" key="2">
    <source>
        <dbReference type="ARBA" id="ARBA00022771"/>
    </source>
</evidence>
<dbReference type="InterPro" id="IPR007527">
    <property type="entry name" value="Znf_SWIM"/>
</dbReference>
<accession>A0A498J4D5</accession>
<dbReference type="PANTHER" id="PTHR31973:SF199">
    <property type="entry name" value="SWIM-TYPE DOMAIN-CONTAINING PROTEIN"/>
    <property type="match status" value="1"/>
</dbReference>
<evidence type="ECO:0000256" key="3">
    <source>
        <dbReference type="ARBA" id="ARBA00022833"/>
    </source>
</evidence>